<protein>
    <recommendedName>
        <fullName evidence="1">V(D)J recombination-activating protein 1 RNase H domain-containing protein</fullName>
    </recommendedName>
</protein>
<name>A0AAV7JQL1_9METZ</name>
<dbReference type="Pfam" id="PF26100">
    <property type="entry name" value="RAG1_RNase_H"/>
    <property type="match status" value="1"/>
</dbReference>
<dbReference type="GO" id="GO:0097519">
    <property type="term" value="C:DNA recombinase complex"/>
    <property type="evidence" value="ECO:0007669"/>
    <property type="project" value="TreeGrafter"/>
</dbReference>
<evidence type="ECO:0000313" key="2">
    <source>
        <dbReference type="EMBL" id="KAI6651257.1"/>
    </source>
</evidence>
<dbReference type="GO" id="GO:0033151">
    <property type="term" value="P:V(D)J recombination"/>
    <property type="evidence" value="ECO:0007669"/>
    <property type="project" value="InterPro"/>
</dbReference>
<dbReference type="GO" id="GO:1990238">
    <property type="term" value="F:double-stranded DNA endonuclease activity"/>
    <property type="evidence" value="ECO:0007669"/>
    <property type="project" value="TreeGrafter"/>
</dbReference>
<dbReference type="GO" id="GO:0061630">
    <property type="term" value="F:ubiquitin protein ligase activity"/>
    <property type="evidence" value="ECO:0007669"/>
    <property type="project" value="UniProtKB-EC"/>
</dbReference>
<dbReference type="GO" id="GO:1905347">
    <property type="term" value="C:endodeoxyribonuclease complex"/>
    <property type="evidence" value="ECO:0007669"/>
    <property type="project" value="TreeGrafter"/>
</dbReference>
<gene>
    <name evidence="2" type="ORF">LOD99_5404</name>
</gene>
<dbReference type="GO" id="GO:0002250">
    <property type="term" value="P:adaptive immune response"/>
    <property type="evidence" value="ECO:0007669"/>
    <property type="project" value="TreeGrafter"/>
</dbReference>
<evidence type="ECO:0000259" key="1">
    <source>
        <dbReference type="Pfam" id="PF26100"/>
    </source>
</evidence>
<dbReference type="GO" id="GO:0043565">
    <property type="term" value="F:sequence-specific DNA binding"/>
    <property type="evidence" value="ECO:0007669"/>
    <property type="project" value="InterPro"/>
</dbReference>
<dbReference type="Proteomes" id="UP001165289">
    <property type="component" value="Unassembled WGS sequence"/>
</dbReference>
<dbReference type="GO" id="GO:0006325">
    <property type="term" value="P:chromatin organization"/>
    <property type="evidence" value="ECO:0007669"/>
    <property type="project" value="UniProtKB-KW"/>
</dbReference>
<reference evidence="2 3" key="1">
    <citation type="journal article" date="2023" name="BMC Biol.">
        <title>The compact genome of the sponge Oopsacas minuta (Hexactinellida) is lacking key metazoan core genes.</title>
        <authorList>
            <person name="Santini S."/>
            <person name="Schenkelaars Q."/>
            <person name="Jourda C."/>
            <person name="Duchesne M."/>
            <person name="Belahbib H."/>
            <person name="Rocher C."/>
            <person name="Selva M."/>
            <person name="Riesgo A."/>
            <person name="Vervoort M."/>
            <person name="Leys S.P."/>
            <person name="Kodjabachian L."/>
            <person name="Le Bivic A."/>
            <person name="Borchiellini C."/>
            <person name="Claverie J.M."/>
            <person name="Renard E."/>
        </authorList>
    </citation>
    <scope>NUCLEOTIDE SEQUENCE [LARGE SCALE GENOMIC DNA]</scope>
    <source>
        <strain evidence="2">SPO-2</strain>
    </source>
</reference>
<sequence>MNNKEAFNFYMSNSEKAFSTIAREFIAKYNLGESNCDLFRRKFSNIKSERKIYLKEKDLATWEELLFCRDPQMDDIPQSSNEARPFKESTIVFEEDFSRVSRKHISELSNKGMRYRLANLRLHLEAVAQREEVSPKMISSYLLLLYSQEEHDVSTANISKNVIAGSHGLGNFNRKLSLDSSCFLLDSLEIGKSKYIDLRRILINEDITLPGYNRVAIHRSQICLIDEMEIVEREYPVGIGISYYTLLTHTVNRIISTNTPIDSDDQPLKIRISDGLDGSGSHRVYQQATSHPDLTTKDFLLFGFKVLSITNHQGKLLWKNSVPNSPFSIRPITILALQENLENVGFLMSTMVNKETEYIENNGLNLINGITASVQILRSQIDGKMAQILSGAGGACCQFCTTTFEQMHDLTFVQDGFPINRFISDAKIIFEEVDEERFLSLSSNERFNLTHAPLSDIDIIPGSPLHAYLRCFSWFMSLVSHLTAGVTKWSPTSTKVQYTKSFIFGLLKEKLNLMIDCASSQGGTSTTGNVVRRCLVRKDDSERDFLYWILTVLPSNCKQVITDIHTYLGAILRVYNSNRRIHTDELSLVCRELYQLILTQFSWANITPTMHKLLAHAASIISDYNDGYGLEQLSEEGLESSNKLLRRFRERLSRKFSFEENLKDVFSRIICQSDPILLLNRKMRKSTSSNSNTLSKQDLIVNSLIIEDD</sequence>
<evidence type="ECO:0000313" key="3">
    <source>
        <dbReference type="Proteomes" id="UP001165289"/>
    </source>
</evidence>
<organism evidence="2 3">
    <name type="scientific">Oopsacas minuta</name>
    <dbReference type="NCBI Taxonomy" id="111878"/>
    <lineage>
        <taxon>Eukaryota</taxon>
        <taxon>Metazoa</taxon>
        <taxon>Porifera</taxon>
        <taxon>Hexactinellida</taxon>
        <taxon>Hexasterophora</taxon>
        <taxon>Lyssacinosida</taxon>
        <taxon>Leucopsacidae</taxon>
        <taxon>Oopsacas</taxon>
    </lineage>
</organism>
<dbReference type="AlphaFoldDB" id="A0AAV7JQL1"/>
<dbReference type="InterPro" id="IPR058554">
    <property type="entry name" value="RAG1_RNase_H"/>
</dbReference>
<dbReference type="GO" id="GO:0046872">
    <property type="term" value="F:metal ion binding"/>
    <property type="evidence" value="ECO:0007669"/>
    <property type="project" value="UniProtKB-KW"/>
</dbReference>
<dbReference type="PANTHER" id="PTHR11539:SF0">
    <property type="entry name" value="V(D)J RECOMBINATION-ACTIVATING PROTEIN 1"/>
    <property type="match status" value="1"/>
</dbReference>
<dbReference type="PANTHER" id="PTHR11539">
    <property type="entry name" value="VDJ RECOMBINATION ACTIVATING PROTEIN 1 RAG1"/>
    <property type="match status" value="1"/>
</dbReference>
<dbReference type="GO" id="GO:0005634">
    <property type="term" value="C:nucleus"/>
    <property type="evidence" value="ECO:0007669"/>
    <property type="project" value="TreeGrafter"/>
</dbReference>
<accession>A0AAV7JQL1</accession>
<dbReference type="EMBL" id="JAKMXF010000306">
    <property type="protein sequence ID" value="KAI6651257.1"/>
    <property type="molecule type" value="Genomic_DNA"/>
</dbReference>
<keyword evidence="3" id="KW-1185">Reference proteome</keyword>
<dbReference type="InterPro" id="IPR024627">
    <property type="entry name" value="RAG1"/>
</dbReference>
<feature type="domain" description="V(D)J recombination-activating protein 1 RNase H" evidence="1">
    <location>
        <begin position="272"/>
        <end position="391"/>
    </location>
</feature>
<proteinExistence type="predicted"/>
<comment type="caution">
    <text evidence="2">The sequence shown here is derived from an EMBL/GenBank/DDBJ whole genome shotgun (WGS) entry which is preliminary data.</text>
</comment>